<proteinExistence type="predicted"/>
<dbReference type="GO" id="GO:0005634">
    <property type="term" value="C:nucleus"/>
    <property type="evidence" value="ECO:0007669"/>
    <property type="project" value="UniProtKB-SubCell"/>
</dbReference>
<reference evidence="12 13" key="1">
    <citation type="submission" date="2025-04" db="UniProtKB">
        <authorList>
            <consortium name="RefSeq"/>
        </authorList>
    </citation>
    <scope>IDENTIFICATION</scope>
    <source>
        <tissue evidence="12 13">Tentacle</tissue>
    </source>
</reference>
<dbReference type="InterPro" id="IPR009057">
    <property type="entry name" value="Homeodomain-like_sf"/>
</dbReference>
<dbReference type="PROSITE" id="PS50803">
    <property type="entry name" value="OAR"/>
    <property type="match status" value="1"/>
</dbReference>
<gene>
    <name evidence="12 13" type="primary">LOC116286829</name>
</gene>
<dbReference type="GO" id="GO:0000981">
    <property type="term" value="F:DNA-binding transcription factor activity, RNA polymerase II-specific"/>
    <property type="evidence" value="ECO:0007669"/>
    <property type="project" value="InterPro"/>
</dbReference>
<evidence type="ECO:0000313" key="12">
    <source>
        <dbReference type="RefSeq" id="XP_031549273.1"/>
    </source>
</evidence>
<keyword evidence="4 6" id="KW-0371">Homeobox</keyword>
<dbReference type="PROSITE" id="PS50071">
    <property type="entry name" value="HOMEOBOX_2"/>
    <property type="match status" value="1"/>
</dbReference>
<dbReference type="Gene3D" id="1.10.10.60">
    <property type="entry name" value="Homeodomain-like"/>
    <property type="match status" value="1"/>
</dbReference>
<name>A0A6P8GYI3_ACTTE</name>
<feature type="compositionally biased region" description="Polar residues" evidence="8">
    <location>
        <begin position="1"/>
        <end position="14"/>
    </location>
</feature>
<evidence type="ECO:0000259" key="9">
    <source>
        <dbReference type="PROSITE" id="PS50071"/>
    </source>
</evidence>
<keyword evidence="2" id="KW-0217">Developmental protein</keyword>
<dbReference type="GO" id="GO:0000977">
    <property type="term" value="F:RNA polymerase II transcription regulatory region sequence-specific DNA binding"/>
    <property type="evidence" value="ECO:0007669"/>
    <property type="project" value="TreeGrafter"/>
</dbReference>
<accession>A0A6P8GYI3</accession>
<comment type="subcellular location">
    <subcellularLocation>
        <location evidence="1 6 7">Nucleus</location>
    </subcellularLocation>
</comment>
<keyword evidence="11" id="KW-1185">Reference proteome</keyword>
<evidence type="ECO:0000256" key="2">
    <source>
        <dbReference type="ARBA" id="ARBA00022473"/>
    </source>
</evidence>
<dbReference type="Pfam" id="PF03826">
    <property type="entry name" value="OAR"/>
    <property type="match status" value="1"/>
</dbReference>
<dbReference type="CDD" id="cd00086">
    <property type="entry name" value="homeodomain"/>
    <property type="match status" value="1"/>
</dbReference>
<evidence type="ECO:0000256" key="1">
    <source>
        <dbReference type="ARBA" id="ARBA00004123"/>
    </source>
</evidence>
<dbReference type="KEGG" id="aten:116286829"/>
<evidence type="ECO:0000313" key="13">
    <source>
        <dbReference type="RefSeq" id="XP_031549274.1"/>
    </source>
</evidence>
<protein>
    <submittedName>
        <fullName evidence="12 13">Retinal homeobox protein Rx1-like</fullName>
    </submittedName>
</protein>
<dbReference type="PROSITE" id="PS00027">
    <property type="entry name" value="HOMEOBOX_1"/>
    <property type="match status" value="1"/>
</dbReference>
<sequence>MSTEQQNPRVQRTVYTIDGILGLKADQSRRQDKEIKEQKQIKTENNELTSKTDGAGEELKENADEIEKISEDYDQEVESDESKGSPNSKRKQRRYRTTFTSYQLEELERAFAKTHYPDVFTREALAMKIDLTEARVQVWFQNRRAKWRKREKAQGVRLHAPLGLSNSLVPPPMAAFSSDISSKGYDLGWGSSSQIPSFPALRLPIHPAFSPSAVSSSCYPSHPSHPPYHRDFYPMLGPTFLSAPHLSFKPNPFKCGSQELLGNSLPNERETERRTSSIVALRMRAKEHSSGSSTQ</sequence>
<dbReference type="FunFam" id="1.10.10.60:FF:000102">
    <property type="entry name" value="Aristaless related homeobox"/>
    <property type="match status" value="1"/>
</dbReference>
<feature type="domain" description="OAR" evidence="10">
    <location>
        <begin position="276"/>
        <end position="289"/>
    </location>
</feature>
<dbReference type="InterPro" id="IPR001356">
    <property type="entry name" value="HD"/>
</dbReference>
<dbReference type="SUPFAM" id="SSF46689">
    <property type="entry name" value="Homeodomain-like"/>
    <property type="match status" value="1"/>
</dbReference>
<feature type="domain" description="Homeobox" evidence="9">
    <location>
        <begin position="90"/>
        <end position="150"/>
    </location>
</feature>
<dbReference type="PANTHER" id="PTHR24329:SF543">
    <property type="entry name" value="FI01017P-RELATED"/>
    <property type="match status" value="1"/>
</dbReference>
<dbReference type="Pfam" id="PF00046">
    <property type="entry name" value="Homeodomain"/>
    <property type="match status" value="1"/>
</dbReference>
<dbReference type="SMART" id="SM00389">
    <property type="entry name" value="HOX"/>
    <property type="match status" value="1"/>
</dbReference>
<evidence type="ECO:0000259" key="10">
    <source>
        <dbReference type="PROSITE" id="PS50803"/>
    </source>
</evidence>
<evidence type="ECO:0000313" key="11">
    <source>
        <dbReference type="Proteomes" id="UP000515163"/>
    </source>
</evidence>
<dbReference type="InterPro" id="IPR003654">
    <property type="entry name" value="OAR_dom"/>
</dbReference>
<dbReference type="RefSeq" id="XP_031549273.1">
    <property type="nucleotide sequence ID" value="XM_031693413.1"/>
</dbReference>
<dbReference type="OrthoDB" id="6159439at2759"/>
<dbReference type="RefSeq" id="XP_031549274.1">
    <property type="nucleotide sequence ID" value="XM_031693414.1"/>
</dbReference>
<dbReference type="InterPro" id="IPR050649">
    <property type="entry name" value="Paired_Homeobox_TFs"/>
</dbReference>
<dbReference type="Proteomes" id="UP000515163">
    <property type="component" value="Unplaced"/>
</dbReference>
<keyword evidence="3 6" id="KW-0238">DNA-binding</keyword>
<evidence type="ECO:0000256" key="6">
    <source>
        <dbReference type="PROSITE-ProRule" id="PRU00108"/>
    </source>
</evidence>
<evidence type="ECO:0000256" key="4">
    <source>
        <dbReference type="ARBA" id="ARBA00023155"/>
    </source>
</evidence>
<feature type="compositionally biased region" description="Basic and acidic residues" evidence="8">
    <location>
        <begin position="57"/>
        <end position="71"/>
    </location>
</feature>
<feature type="region of interest" description="Disordered" evidence="8">
    <location>
        <begin position="1"/>
        <end position="94"/>
    </location>
</feature>
<dbReference type="GeneID" id="116286829"/>
<keyword evidence="5 6" id="KW-0539">Nucleus</keyword>
<organism evidence="11 13">
    <name type="scientific">Actinia tenebrosa</name>
    <name type="common">Australian red waratah sea anemone</name>
    <dbReference type="NCBI Taxonomy" id="6105"/>
    <lineage>
        <taxon>Eukaryota</taxon>
        <taxon>Metazoa</taxon>
        <taxon>Cnidaria</taxon>
        <taxon>Anthozoa</taxon>
        <taxon>Hexacorallia</taxon>
        <taxon>Actiniaria</taxon>
        <taxon>Actiniidae</taxon>
        <taxon>Actinia</taxon>
    </lineage>
</organism>
<dbReference type="AlphaFoldDB" id="A0A6P8GYI3"/>
<dbReference type="InterPro" id="IPR017970">
    <property type="entry name" value="Homeobox_CS"/>
</dbReference>
<evidence type="ECO:0000256" key="8">
    <source>
        <dbReference type="SAM" id="MobiDB-lite"/>
    </source>
</evidence>
<evidence type="ECO:0000256" key="3">
    <source>
        <dbReference type="ARBA" id="ARBA00023125"/>
    </source>
</evidence>
<feature type="DNA-binding region" description="Homeobox" evidence="6">
    <location>
        <begin position="92"/>
        <end position="151"/>
    </location>
</feature>
<dbReference type="PANTHER" id="PTHR24329">
    <property type="entry name" value="HOMEOBOX PROTEIN ARISTALESS"/>
    <property type="match status" value="1"/>
</dbReference>
<feature type="compositionally biased region" description="Basic and acidic residues" evidence="8">
    <location>
        <begin position="26"/>
        <end position="45"/>
    </location>
</feature>
<evidence type="ECO:0000256" key="7">
    <source>
        <dbReference type="RuleBase" id="RU000682"/>
    </source>
</evidence>
<evidence type="ECO:0000256" key="5">
    <source>
        <dbReference type="ARBA" id="ARBA00023242"/>
    </source>
</evidence>